<keyword evidence="3" id="KW-0597">Phosphoprotein</keyword>
<keyword evidence="7" id="KW-0067">ATP-binding</keyword>
<dbReference type="OrthoDB" id="9813394at2"/>
<keyword evidence="10" id="KW-1133">Transmembrane helix</keyword>
<feature type="transmembrane region" description="Helical" evidence="10">
    <location>
        <begin position="6"/>
        <end position="26"/>
    </location>
</feature>
<dbReference type="InterPro" id="IPR036890">
    <property type="entry name" value="HATPase_C_sf"/>
</dbReference>
<dbReference type="PATRIC" id="fig|1216932.3.peg.790"/>
<accession>W6SEA9</accession>
<dbReference type="EC" id="2.7.13.3" evidence="2"/>
<name>W6SEA9_9CLOT</name>
<dbReference type="Gene3D" id="3.30.565.10">
    <property type="entry name" value="Histidine kinase-like ATPase, C-terminal domain"/>
    <property type="match status" value="1"/>
</dbReference>
<dbReference type="InterPro" id="IPR036097">
    <property type="entry name" value="HisK_dim/P_sf"/>
</dbReference>
<evidence type="ECO:0000259" key="11">
    <source>
        <dbReference type="PROSITE" id="PS50109"/>
    </source>
</evidence>
<dbReference type="InterPro" id="IPR003594">
    <property type="entry name" value="HATPase_dom"/>
</dbReference>
<keyword evidence="5" id="KW-0547">Nucleotide-binding</keyword>
<dbReference type="AlphaFoldDB" id="W6SEA9"/>
<evidence type="ECO:0000256" key="8">
    <source>
        <dbReference type="ARBA" id="ARBA00023012"/>
    </source>
</evidence>
<dbReference type="Gene3D" id="1.10.287.130">
    <property type="match status" value="1"/>
</dbReference>
<reference evidence="12 13" key="1">
    <citation type="submission" date="2013-11" db="EMBL/GenBank/DDBJ databases">
        <title>Complete genome sequence of Clostridum sp. M2/40.</title>
        <authorList>
            <person name="Wibberg D."/>
            <person name="Puehler A."/>
            <person name="Schlueter A."/>
        </authorList>
    </citation>
    <scope>NUCLEOTIDE SEQUENCE [LARGE SCALE GENOMIC DNA]</scope>
    <source>
        <strain evidence="13">M2/40</strain>
    </source>
</reference>
<dbReference type="InterPro" id="IPR035965">
    <property type="entry name" value="PAS-like_dom_sf"/>
</dbReference>
<evidence type="ECO:0000256" key="6">
    <source>
        <dbReference type="ARBA" id="ARBA00022777"/>
    </source>
</evidence>
<proteinExistence type="predicted"/>
<dbReference type="SUPFAM" id="SSF55874">
    <property type="entry name" value="ATPase domain of HSP90 chaperone/DNA topoisomerase II/histidine kinase"/>
    <property type="match status" value="1"/>
</dbReference>
<dbReference type="PRINTS" id="PR00344">
    <property type="entry name" value="BCTRLSENSOR"/>
</dbReference>
<dbReference type="SUPFAM" id="SSF55785">
    <property type="entry name" value="PYP-like sensor domain (PAS domain)"/>
    <property type="match status" value="1"/>
</dbReference>
<organism evidence="12 13">
    <name type="scientific">Clostridium bornimense</name>
    <dbReference type="NCBI Taxonomy" id="1216932"/>
    <lineage>
        <taxon>Bacteria</taxon>
        <taxon>Bacillati</taxon>
        <taxon>Bacillota</taxon>
        <taxon>Clostridia</taxon>
        <taxon>Eubacteriales</taxon>
        <taxon>Clostridiaceae</taxon>
        <taxon>Clostridium</taxon>
    </lineage>
</organism>
<keyword evidence="9" id="KW-0175">Coiled coil</keyword>
<dbReference type="CDD" id="cd00082">
    <property type="entry name" value="HisKA"/>
    <property type="match status" value="1"/>
</dbReference>
<sequence>MLHKVLIHTIEILIVLIVLIVVIHVIKSLKKMKDTEQKLLEAENEYKELIKVLPEAILILENEKIVYINQYGLDFFEVNSVKDMSIEKLNTVFDNSLNYGQLRNKSEYQELELTNKDGNIRNVEVRMIKNIEGKLVIVITDITERFLSYENTERERLKNEFFGNLSHEFKTPINVLLSTAQLLEVHQNKGTADTVMSETIKIIKRNSYRLLRLVDNLIESTKIDTGSAEMNYSNYDIVQVTEDLVDSCISYANNYKIKIIFDTEVEELKVALDIDKYEKIILNLISNAIKYNKENGEIFVNLLVRNDNVVIEVIDTGIGIAQEKIKYIFQRFMQINKSFIRDVEGSGIGLYMVKSLVELHKGKIEVESVEGEGSKFTVTFPKTIVESEDDTVYSKGIIADGKSSVKIELSDL</sequence>
<keyword evidence="10" id="KW-0472">Membrane</keyword>
<dbReference type="GO" id="GO:0000155">
    <property type="term" value="F:phosphorelay sensor kinase activity"/>
    <property type="evidence" value="ECO:0007669"/>
    <property type="project" value="InterPro"/>
</dbReference>
<dbReference type="KEGG" id="clt:CM240_0805"/>
<dbReference type="Pfam" id="PF02518">
    <property type="entry name" value="HATPase_c"/>
    <property type="match status" value="1"/>
</dbReference>
<dbReference type="SUPFAM" id="SSF47384">
    <property type="entry name" value="Homodimeric domain of signal transducing histidine kinase"/>
    <property type="match status" value="1"/>
</dbReference>
<keyword evidence="13" id="KW-1185">Reference proteome</keyword>
<comment type="catalytic activity">
    <reaction evidence="1">
        <text>ATP + protein L-histidine = ADP + protein N-phospho-L-histidine.</text>
        <dbReference type="EC" id="2.7.13.3"/>
    </reaction>
</comment>
<evidence type="ECO:0000256" key="9">
    <source>
        <dbReference type="SAM" id="Coils"/>
    </source>
</evidence>
<evidence type="ECO:0000256" key="7">
    <source>
        <dbReference type="ARBA" id="ARBA00022840"/>
    </source>
</evidence>
<protein>
    <recommendedName>
        <fullName evidence="2">histidine kinase</fullName>
        <ecNumber evidence="2">2.7.13.3</ecNumber>
    </recommendedName>
</protein>
<dbReference type="PANTHER" id="PTHR43547">
    <property type="entry name" value="TWO-COMPONENT HISTIDINE KINASE"/>
    <property type="match status" value="1"/>
</dbReference>
<evidence type="ECO:0000313" key="13">
    <source>
        <dbReference type="Proteomes" id="UP000019426"/>
    </source>
</evidence>
<dbReference type="STRING" id="1216932.CM240_0805"/>
<gene>
    <name evidence="12" type="ORF">CM240_0805</name>
</gene>
<evidence type="ECO:0000256" key="2">
    <source>
        <dbReference type="ARBA" id="ARBA00012438"/>
    </source>
</evidence>
<dbReference type="SMART" id="SM00388">
    <property type="entry name" value="HisKA"/>
    <property type="match status" value="1"/>
</dbReference>
<evidence type="ECO:0000313" key="12">
    <source>
        <dbReference type="EMBL" id="CDM67970.1"/>
    </source>
</evidence>
<dbReference type="Proteomes" id="UP000019426">
    <property type="component" value="Chromosome M2/40_rep1"/>
</dbReference>
<dbReference type="PROSITE" id="PS50109">
    <property type="entry name" value="HIS_KIN"/>
    <property type="match status" value="1"/>
</dbReference>
<feature type="coiled-coil region" evidence="9">
    <location>
        <begin position="25"/>
        <end position="52"/>
    </location>
</feature>
<dbReference type="EMBL" id="HG917868">
    <property type="protein sequence ID" value="CDM67970.1"/>
    <property type="molecule type" value="Genomic_DNA"/>
</dbReference>
<dbReference type="Pfam" id="PF00512">
    <property type="entry name" value="HisKA"/>
    <property type="match status" value="1"/>
</dbReference>
<dbReference type="FunFam" id="3.30.565.10:FF:000037">
    <property type="entry name" value="Hybrid sensor histidine kinase/response regulator"/>
    <property type="match status" value="1"/>
</dbReference>
<evidence type="ECO:0000256" key="4">
    <source>
        <dbReference type="ARBA" id="ARBA00022679"/>
    </source>
</evidence>
<feature type="domain" description="Histidine kinase" evidence="11">
    <location>
        <begin position="164"/>
        <end position="384"/>
    </location>
</feature>
<dbReference type="eggNOG" id="COG2205">
    <property type="taxonomic scope" value="Bacteria"/>
</dbReference>
<dbReference type="InterPro" id="IPR005467">
    <property type="entry name" value="His_kinase_dom"/>
</dbReference>
<dbReference type="InterPro" id="IPR004358">
    <property type="entry name" value="Sig_transdc_His_kin-like_C"/>
</dbReference>
<evidence type="ECO:0000256" key="10">
    <source>
        <dbReference type="SAM" id="Phobius"/>
    </source>
</evidence>
<keyword evidence="10" id="KW-0812">Transmembrane</keyword>
<evidence type="ECO:0000256" key="1">
    <source>
        <dbReference type="ARBA" id="ARBA00000085"/>
    </source>
</evidence>
<evidence type="ECO:0000256" key="3">
    <source>
        <dbReference type="ARBA" id="ARBA00022553"/>
    </source>
</evidence>
<keyword evidence="6" id="KW-0418">Kinase</keyword>
<dbReference type="GO" id="GO:0005524">
    <property type="term" value="F:ATP binding"/>
    <property type="evidence" value="ECO:0007669"/>
    <property type="project" value="UniProtKB-KW"/>
</dbReference>
<dbReference type="Gene3D" id="3.30.450.20">
    <property type="entry name" value="PAS domain"/>
    <property type="match status" value="1"/>
</dbReference>
<dbReference type="RefSeq" id="WP_051483675.1">
    <property type="nucleotide sequence ID" value="NZ_HG917868.1"/>
</dbReference>
<keyword evidence="4" id="KW-0808">Transferase</keyword>
<keyword evidence="8" id="KW-0902">Two-component regulatory system</keyword>
<dbReference type="HOGENOM" id="CLU_000445_89_20_9"/>
<dbReference type="InterPro" id="IPR003661">
    <property type="entry name" value="HisK_dim/P_dom"/>
</dbReference>
<evidence type="ECO:0000256" key="5">
    <source>
        <dbReference type="ARBA" id="ARBA00022741"/>
    </source>
</evidence>
<dbReference type="PANTHER" id="PTHR43547:SF2">
    <property type="entry name" value="HYBRID SIGNAL TRANSDUCTION HISTIDINE KINASE C"/>
    <property type="match status" value="1"/>
</dbReference>
<dbReference type="SMART" id="SM00387">
    <property type="entry name" value="HATPase_c"/>
    <property type="match status" value="1"/>
</dbReference>